<evidence type="ECO:0000313" key="3">
    <source>
        <dbReference type="Proteomes" id="UP001524502"/>
    </source>
</evidence>
<dbReference type="InterPro" id="IPR033932">
    <property type="entry name" value="YtcJ-like"/>
</dbReference>
<dbReference type="Proteomes" id="UP001524502">
    <property type="component" value="Unassembled WGS sequence"/>
</dbReference>
<name>A0ABT1RJ35_9FIRM</name>
<accession>A0ABT1RJ35</accession>
<dbReference type="Gene3D" id="2.30.40.10">
    <property type="entry name" value="Urease, subunit C, domain 1"/>
    <property type="match status" value="1"/>
</dbReference>
<dbReference type="Pfam" id="PF07969">
    <property type="entry name" value="Amidohydro_3"/>
    <property type="match status" value="1"/>
</dbReference>
<protein>
    <submittedName>
        <fullName evidence="2">Amidohydrolase</fullName>
    </submittedName>
</protein>
<organism evidence="2 3">
    <name type="scientific">Anaerovorax odorimutans</name>
    <dbReference type="NCBI Taxonomy" id="109327"/>
    <lineage>
        <taxon>Bacteria</taxon>
        <taxon>Bacillati</taxon>
        <taxon>Bacillota</taxon>
        <taxon>Clostridia</taxon>
        <taxon>Peptostreptococcales</taxon>
        <taxon>Anaerovoracaceae</taxon>
        <taxon>Anaerovorax</taxon>
    </lineage>
</organism>
<dbReference type="Gene3D" id="3.20.20.140">
    <property type="entry name" value="Metal-dependent hydrolases"/>
    <property type="match status" value="1"/>
</dbReference>
<proteinExistence type="predicted"/>
<gene>
    <name evidence="2" type="ORF">NE619_00390</name>
</gene>
<dbReference type="PANTHER" id="PTHR22642">
    <property type="entry name" value="IMIDAZOLONEPROPIONASE"/>
    <property type="match status" value="1"/>
</dbReference>
<dbReference type="SUPFAM" id="SSF51556">
    <property type="entry name" value="Metallo-dependent hydrolases"/>
    <property type="match status" value="1"/>
</dbReference>
<dbReference type="CDD" id="cd01300">
    <property type="entry name" value="YtcJ_like"/>
    <property type="match status" value="1"/>
</dbReference>
<evidence type="ECO:0000259" key="1">
    <source>
        <dbReference type="Pfam" id="PF07969"/>
    </source>
</evidence>
<dbReference type="InterPro" id="IPR032466">
    <property type="entry name" value="Metal_Hydrolase"/>
</dbReference>
<dbReference type="RefSeq" id="WP_256130391.1">
    <property type="nucleotide sequence ID" value="NZ_JANFXK010000001.1"/>
</dbReference>
<dbReference type="EMBL" id="JANFXK010000001">
    <property type="protein sequence ID" value="MCQ4635190.1"/>
    <property type="molecule type" value="Genomic_DNA"/>
</dbReference>
<evidence type="ECO:0000313" key="2">
    <source>
        <dbReference type="EMBL" id="MCQ4635190.1"/>
    </source>
</evidence>
<dbReference type="Gene3D" id="3.10.310.70">
    <property type="match status" value="1"/>
</dbReference>
<feature type="domain" description="Amidohydrolase 3" evidence="1">
    <location>
        <begin position="48"/>
        <end position="510"/>
    </location>
</feature>
<reference evidence="2 3" key="1">
    <citation type="submission" date="2022-06" db="EMBL/GenBank/DDBJ databases">
        <title>Isolation of gut microbiota from human fecal samples.</title>
        <authorList>
            <person name="Pamer E.G."/>
            <person name="Barat B."/>
            <person name="Waligurski E."/>
            <person name="Medina S."/>
            <person name="Paddock L."/>
            <person name="Mostad J."/>
        </authorList>
    </citation>
    <scope>NUCLEOTIDE SEQUENCE [LARGE SCALE GENOMIC DNA]</scope>
    <source>
        <strain evidence="2 3">SL.3.17</strain>
    </source>
</reference>
<dbReference type="InterPro" id="IPR013108">
    <property type="entry name" value="Amidohydro_3"/>
</dbReference>
<keyword evidence="3" id="KW-1185">Reference proteome</keyword>
<dbReference type="PANTHER" id="PTHR22642:SF22">
    <property type="entry name" value="EXOENZYMES REGULATORY PROTEIN AEPA"/>
    <property type="match status" value="1"/>
</dbReference>
<dbReference type="SUPFAM" id="SSF51338">
    <property type="entry name" value="Composite domain of metallo-dependent hydrolases"/>
    <property type="match status" value="1"/>
</dbReference>
<dbReference type="InterPro" id="IPR011059">
    <property type="entry name" value="Metal-dep_hydrolase_composite"/>
</dbReference>
<sequence>MNYDLILKNGNIITLNESEQRADWVAVKDGIISEVGLGKPPETAAAKETVDLKGATVLPGLFDAHAHVMPTGFFLNSVNLLESKSIDEVLKLLGDACREQNDDSWVFGAGFMSQNMKEERFPNKTELDRICNGHPIMIAAQTLHGISLNSKAMDRVDIPDVADVEKDEDGELKGVLLSDDAAFPVMGQIFAQLPEDRLFDFVKDCSNYAAAKGVTTMVGLMGQFVDGDKDIDLVIDRGDELPINIEVFYQTWDLEKIKPYHLNRIGGCLTLDGAGFEYTMALEEPYPEHPERRGFLLHTDEEIYQLVSKAHANNIQCAFHALGTRAIDQLIYIFKQVIGEQGPKDLRHRIEHFSLPTDKHMDMLAELGLIASMQPSFTGMWGQPEGGYYELLFGRERADRMEVFPEIIKRGGIICGGSDSPVSLVDPLYGIACCIKNPDPRRNVSVTEAIKIFTANAAYSVHLEDRKGTIEAGKDADFTVVDKDPYQYADSHEIYEMKPLMTINGGKIVYESK</sequence>
<comment type="caution">
    <text evidence="2">The sequence shown here is derived from an EMBL/GenBank/DDBJ whole genome shotgun (WGS) entry which is preliminary data.</text>
</comment>